<dbReference type="PANTHER" id="PTHR30576">
    <property type="entry name" value="COLANIC BIOSYNTHESIS UDP-GLUCOSE LIPID CARRIER TRANSFERASE"/>
    <property type="match status" value="1"/>
</dbReference>
<name>A0A6J6WV82_9ZZZZ</name>
<reference evidence="9" key="1">
    <citation type="submission" date="2020-05" db="EMBL/GenBank/DDBJ databases">
        <authorList>
            <person name="Chiriac C."/>
            <person name="Salcher M."/>
            <person name="Ghai R."/>
            <person name="Kavagutti S V."/>
        </authorList>
    </citation>
    <scope>NUCLEOTIDE SEQUENCE</scope>
</reference>
<keyword evidence="6 7" id="KW-0472">Membrane</keyword>
<feature type="transmembrane region" description="Helical" evidence="7">
    <location>
        <begin position="77"/>
        <end position="102"/>
    </location>
</feature>
<dbReference type="AlphaFoldDB" id="A0A6J6WV82"/>
<evidence type="ECO:0000256" key="6">
    <source>
        <dbReference type="ARBA" id="ARBA00023136"/>
    </source>
</evidence>
<evidence type="ECO:0000256" key="1">
    <source>
        <dbReference type="ARBA" id="ARBA00004236"/>
    </source>
</evidence>
<dbReference type="GO" id="GO:0005886">
    <property type="term" value="C:plasma membrane"/>
    <property type="evidence" value="ECO:0007669"/>
    <property type="project" value="UniProtKB-SubCell"/>
</dbReference>
<evidence type="ECO:0000256" key="4">
    <source>
        <dbReference type="ARBA" id="ARBA00022692"/>
    </source>
</evidence>
<gene>
    <name evidence="9" type="ORF">UFOPK2992_00108</name>
</gene>
<protein>
    <submittedName>
        <fullName evidence="9">Unannotated protein</fullName>
    </submittedName>
</protein>
<keyword evidence="4 7" id="KW-0812">Transmembrane</keyword>
<keyword evidence="5 7" id="KW-1133">Transmembrane helix</keyword>
<dbReference type="PANTHER" id="PTHR30576:SF4">
    <property type="entry name" value="UNDECAPRENYL-PHOSPHATE GALACTOSE PHOSPHOTRANSFERASE"/>
    <property type="match status" value="1"/>
</dbReference>
<dbReference type="EMBL" id="CAFAAI010000007">
    <property type="protein sequence ID" value="CAB4786678.1"/>
    <property type="molecule type" value="Genomic_DNA"/>
</dbReference>
<dbReference type="GO" id="GO:0016780">
    <property type="term" value="F:phosphotransferase activity, for other substituted phosphate groups"/>
    <property type="evidence" value="ECO:0007669"/>
    <property type="project" value="TreeGrafter"/>
</dbReference>
<comment type="subcellular location">
    <subcellularLocation>
        <location evidence="1">Cell membrane</location>
    </subcellularLocation>
</comment>
<organism evidence="9">
    <name type="scientific">freshwater metagenome</name>
    <dbReference type="NCBI Taxonomy" id="449393"/>
    <lineage>
        <taxon>unclassified sequences</taxon>
        <taxon>metagenomes</taxon>
        <taxon>ecological metagenomes</taxon>
    </lineage>
</organism>
<proteinExistence type="predicted"/>
<accession>A0A6J6WV82</accession>
<sequence length="287" mass="31271">MSAHLNEAAHAHTHDAPAEVFPQGFAFPSQSEALVARAAHLELVPTAEAVAVVAEAEQPVAALDGRSGYRFKHTIDFVLALVAAILTLPVVAVASLVSAVMFRAQPFFVQNRVGVNGVPFRVIKIRSLSKTTAVYADRDQLAVVSVGRWGSFIRSTHIDELPQFWHVLSGKMSMVGPRPMIESIVDRMHPHHQTHRHSVRPGVTGLWQISEAGSRLVLEAIEYDAHYVEAINVRLDCWILWTTVKQFLGGKQIAFAEMPEWVGIAPTASAVTVSPCLKAVAATPDEP</sequence>
<feature type="domain" description="Bacterial sugar transferase" evidence="8">
    <location>
        <begin position="72"/>
        <end position="248"/>
    </location>
</feature>
<keyword evidence="2" id="KW-1003">Cell membrane</keyword>
<evidence type="ECO:0000313" key="9">
    <source>
        <dbReference type="EMBL" id="CAB4786678.1"/>
    </source>
</evidence>
<evidence type="ECO:0000256" key="5">
    <source>
        <dbReference type="ARBA" id="ARBA00022989"/>
    </source>
</evidence>
<dbReference type="Pfam" id="PF02397">
    <property type="entry name" value="Bac_transf"/>
    <property type="match status" value="1"/>
</dbReference>
<evidence type="ECO:0000256" key="3">
    <source>
        <dbReference type="ARBA" id="ARBA00022679"/>
    </source>
</evidence>
<evidence type="ECO:0000256" key="7">
    <source>
        <dbReference type="SAM" id="Phobius"/>
    </source>
</evidence>
<evidence type="ECO:0000256" key="2">
    <source>
        <dbReference type="ARBA" id="ARBA00022475"/>
    </source>
</evidence>
<evidence type="ECO:0000259" key="8">
    <source>
        <dbReference type="Pfam" id="PF02397"/>
    </source>
</evidence>
<dbReference type="InterPro" id="IPR003362">
    <property type="entry name" value="Bact_transf"/>
</dbReference>
<keyword evidence="3" id="KW-0808">Transferase</keyword>